<dbReference type="EMBL" id="AYKW01000034">
    <property type="protein sequence ID" value="PIL26957.1"/>
    <property type="molecule type" value="Genomic_DNA"/>
</dbReference>
<comment type="caution">
    <text evidence="1">The sequence shown here is derived from an EMBL/GenBank/DDBJ whole genome shotgun (WGS) entry which is preliminary data.</text>
</comment>
<dbReference type="Proteomes" id="UP000230002">
    <property type="component" value="Unassembled WGS sequence"/>
</dbReference>
<dbReference type="AlphaFoldDB" id="A0A2G8RZN9"/>
<name>A0A2G8RZN9_9APHY</name>
<proteinExistence type="predicted"/>
<sequence>MAYYPTTALCNYMDEYLFGCAYRDLTLNGSAVSPFALTYEEQVRVLRIAARGGFRNSNWPADVAVPPRPFALLMCWGVWDNPLAVDLVNSVCLRSTYQCTGQPRFFGDPGSLVDFFEPDMVDHGVMSHWNYPPYGRTAIWRMPGPDCDYGCASGDYLLRDDLSDVCIVGQPLHYGPFTSAVVRRVLVGESQRRRVWNSMPDNIPLESRNVLWRSPT</sequence>
<evidence type="ECO:0000313" key="1">
    <source>
        <dbReference type="EMBL" id="PIL26957.1"/>
    </source>
</evidence>
<reference evidence="1 2" key="1">
    <citation type="journal article" date="2015" name="Sci. Rep.">
        <title>Chromosome-level genome map provides insights into diverse defense mechanisms in the medicinal fungus Ganoderma sinense.</title>
        <authorList>
            <person name="Zhu Y."/>
            <person name="Xu J."/>
            <person name="Sun C."/>
            <person name="Zhou S."/>
            <person name="Xu H."/>
            <person name="Nelson D.R."/>
            <person name="Qian J."/>
            <person name="Song J."/>
            <person name="Luo H."/>
            <person name="Xiang L."/>
            <person name="Li Y."/>
            <person name="Xu Z."/>
            <person name="Ji A."/>
            <person name="Wang L."/>
            <person name="Lu S."/>
            <person name="Hayward A."/>
            <person name="Sun W."/>
            <person name="Li X."/>
            <person name="Schwartz D.C."/>
            <person name="Wang Y."/>
            <person name="Chen S."/>
        </authorList>
    </citation>
    <scope>NUCLEOTIDE SEQUENCE [LARGE SCALE GENOMIC DNA]</scope>
    <source>
        <strain evidence="1 2">ZZ0214-1</strain>
    </source>
</reference>
<dbReference type="OrthoDB" id="2756141at2759"/>
<gene>
    <name evidence="1" type="ORF">GSI_10095</name>
</gene>
<protein>
    <submittedName>
        <fullName evidence="1">Uncharacterized protein</fullName>
    </submittedName>
</protein>
<evidence type="ECO:0000313" key="2">
    <source>
        <dbReference type="Proteomes" id="UP000230002"/>
    </source>
</evidence>
<keyword evidence="2" id="KW-1185">Reference proteome</keyword>
<accession>A0A2G8RZN9</accession>
<organism evidence="1 2">
    <name type="scientific">Ganoderma sinense ZZ0214-1</name>
    <dbReference type="NCBI Taxonomy" id="1077348"/>
    <lineage>
        <taxon>Eukaryota</taxon>
        <taxon>Fungi</taxon>
        <taxon>Dikarya</taxon>
        <taxon>Basidiomycota</taxon>
        <taxon>Agaricomycotina</taxon>
        <taxon>Agaricomycetes</taxon>
        <taxon>Polyporales</taxon>
        <taxon>Polyporaceae</taxon>
        <taxon>Ganoderma</taxon>
    </lineage>
</organism>